<dbReference type="InterPro" id="IPR007793">
    <property type="entry name" value="DivIVA_fam"/>
</dbReference>
<keyword evidence="5" id="KW-0132">Cell division</keyword>
<organism evidence="11 12">
    <name type="scientific">Leucobacter alluvii</name>
    <dbReference type="NCBI Taxonomy" id="340321"/>
    <lineage>
        <taxon>Bacteria</taxon>
        <taxon>Bacillati</taxon>
        <taxon>Actinomycetota</taxon>
        <taxon>Actinomycetes</taxon>
        <taxon>Micrococcales</taxon>
        <taxon>Microbacteriaceae</taxon>
        <taxon>Leucobacter</taxon>
    </lineage>
</organism>
<accession>A0ABN3B5F4</accession>
<feature type="coiled-coil region" evidence="9">
    <location>
        <begin position="145"/>
        <end position="187"/>
    </location>
</feature>
<evidence type="ECO:0000256" key="5">
    <source>
        <dbReference type="ARBA" id="ARBA00022618"/>
    </source>
</evidence>
<gene>
    <name evidence="11" type="ORF">GCM10009786_16700</name>
</gene>
<evidence type="ECO:0000313" key="11">
    <source>
        <dbReference type="EMBL" id="GAA2188268.1"/>
    </source>
</evidence>
<comment type="similarity">
    <text evidence="2">Belongs to the DivIVA family.</text>
</comment>
<dbReference type="Proteomes" id="UP001501084">
    <property type="component" value="Unassembled WGS sequence"/>
</dbReference>
<evidence type="ECO:0000313" key="12">
    <source>
        <dbReference type="Proteomes" id="UP001501084"/>
    </source>
</evidence>
<keyword evidence="7" id="KW-0131">Cell cycle</keyword>
<feature type="region of interest" description="Disordered" evidence="10">
    <location>
        <begin position="59"/>
        <end position="113"/>
    </location>
</feature>
<evidence type="ECO:0000256" key="7">
    <source>
        <dbReference type="ARBA" id="ARBA00023306"/>
    </source>
</evidence>
<sequence length="231" mass="25529">MALTPEDVVNQKFTITKFRDGYDLDQVDDFLDTIVEELRQHEQEKAELRSQIEELTAKLAAAESGTRATEDSDSDSEGAASEQTIVVEAPAPAPQQAAPAASQAVADNTAVPQPDAVKSSAMLQLALELHDKHVHEGEATRDKLISEAEAKRDQMVQDAERTAKQLVDEAQKQRSEELRQLGEERSDLQFKIKDLRQFESEYRSTLRSYIQSQLRGLDGSPEPAGAPDGLQ</sequence>
<name>A0ABN3B5F4_9MICO</name>
<evidence type="ECO:0000256" key="1">
    <source>
        <dbReference type="ARBA" id="ARBA00004496"/>
    </source>
</evidence>
<dbReference type="EMBL" id="BAAAOP010000005">
    <property type="protein sequence ID" value="GAA2188268.1"/>
    <property type="molecule type" value="Genomic_DNA"/>
</dbReference>
<keyword evidence="12" id="KW-1185">Reference proteome</keyword>
<dbReference type="InterPro" id="IPR019933">
    <property type="entry name" value="DivIVA_domain"/>
</dbReference>
<evidence type="ECO:0000256" key="4">
    <source>
        <dbReference type="ARBA" id="ARBA00022490"/>
    </source>
</evidence>
<dbReference type="RefSeq" id="WP_346057984.1">
    <property type="nucleotide sequence ID" value="NZ_BAAAOP010000005.1"/>
</dbReference>
<dbReference type="Gene3D" id="6.10.250.660">
    <property type="match status" value="1"/>
</dbReference>
<evidence type="ECO:0000256" key="2">
    <source>
        <dbReference type="ARBA" id="ARBA00009008"/>
    </source>
</evidence>
<dbReference type="Pfam" id="PF05103">
    <property type="entry name" value="DivIVA"/>
    <property type="match status" value="1"/>
</dbReference>
<comment type="caution">
    <text evidence="11">The sequence shown here is derived from an EMBL/GenBank/DDBJ whole genome shotgun (WGS) entry which is preliminary data.</text>
</comment>
<keyword evidence="6 9" id="KW-0175">Coiled coil</keyword>
<keyword evidence="4" id="KW-0963">Cytoplasm</keyword>
<dbReference type="PANTHER" id="PTHR35794:SF2">
    <property type="entry name" value="CELL DIVISION PROTEIN DIVIVA"/>
    <property type="match status" value="1"/>
</dbReference>
<evidence type="ECO:0000256" key="9">
    <source>
        <dbReference type="SAM" id="Coils"/>
    </source>
</evidence>
<dbReference type="PANTHER" id="PTHR35794">
    <property type="entry name" value="CELL DIVISION PROTEIN DIVIVA"/>
    <property type="match status" value="1"/>
</dbReference>
<reference evidence="11 12" key="1">
    <citation type="journal article" date="2019" name="Int. J. Syst. Evol. Microbiol.">
        <title>The Global Catalogue of Microorganisms (GCM) 10K type strain sequencing project: providing services to taxonomists for standard genome sequencing and annotation.</title>
        <authorList>
            <consortium name="The Broad Institute Genomics Platform"/>
            <consortium name="The Broad Institute Genome Sequencing Center for Infectious Disease"/>
            <person name="Wu L."/>
            <person name="Ma J."/>
        </authorList>
    </citation>
    <scope>NUCLEOTIDE SEQUENCE [LARGE SCALE GENOMIC DNA]</scope>
    <source>
        <strain evidence="11 12">JCM 14919</strain>
    </source>
</reference>
<protein>
    <recommendedName>
        <fullName evidence="3">Cell wall synthesis protein Wag31</fullName>
    </recommendedName>
    <alternativeName>
        <fullName evidence="8">Antigen 84</fullName>
    </alternativeName>
</protein>
<proteinExistence type="inferred from homology"/>
<comment type="subcellular location">
    <subcellularLocation>
        <location evidence="1">Cytoplasm</location>
    </subcellularLocation>
</comment>
<evidence type="ECO:0000256" key="10">
    <source>
        <dbReference type="SAM" id="MobiDB-lite"/>
    </source>
</evidence>
<evidence type="ECO:0000256" key="6">
    <source>
        <dbReference type="ARBA" id="ARBA00023054"/>
    </source>
</evidence>
<feature type="compositionally biased region" description="Low complexity" evidence="10">
    <location>
        <begin position="94"/>
        <end position="106"/>
    </location>
</feature>
<evidence type="ECO:0000256" key="8">
    <source>
        <dbReference type="ARBA" id="ARBA00031737"/>
    </source>
</evidence>
<dbReference type="NCBIfam" id="TIGR03544">
    <property type="entry name" value="DivI1A_domain"/>
    <property type="match status" value="1"/>
</dbReference>
<evidence type="ECO:0000256" key="3">
    <source>
        <dbReference type="ARBA" id="ARBA00018787"/>
    </source>
</evidence>